<protein>
    <submittedName>
        <fullName evidence="2">ATP synthase F0 subunit 8</fullName>
    </submittedName>
</protein>
<gene>
    <name evidence="2" type="primary">atp8</name>
</gene>
<dbReference type="GeneID" id="67157432"/>
<dbReference type="RefSeq" id="YP_010154754.1">
    <property type="nucleotide sequence ID" value="NC_057193.1"/>
</dbReference>
<keyword evidence="1" id="KW-0472">Membrane</keyword>
<keyword evidence="2" id="KW-0496">Mitochondrion</keyword>
<dbReference type="AlphaFoldDB" id="A0A7U0M7X0"/>
<keyword evidence="1" id="KW-0812">Transmembrane</keyword>
<evidence type="ECO:0000256" key="1">
    <source>
        <dbReference type="SAM" id="Phobius"/>
    </source>
</evidence>
<geneLocation type="mitochondrion" evidence="2"/>
<reference evidence="2" key="1">
    <citation type="submission" date="2020-11" db="EMBL/GenBank/DDBJ databases">
        <title>First mtgenome sequences from three genera and phylogenetic relationships of the family Apidae based on mtgenome sequences (Hymenoptera: Apoidea).</title>
        <authorList>
            <person name="Wen Z."/>
            <person name="Chen B."/>
        </authorList>
    </citation>
    <scope>NUCLEOTIDE SEQUENCE</scope>
</reference>
<evidence type="ECO:0000313" key="2">
    <source>
        <dbReference type="EMBL" id="QQX27989.1"/>
    </source>
</evidence>
<sequence length="55" mass="6932">MPQMKPMKWTLMSIIIYLNFIIIMCLMNSFPLNLKNMKFNKKIFKYNKNQWNWLW</sequence>
<accession>A0A7U0M7X0</accession>
<name>A0A7U0M7X0_9HYME</name>
<feature type="transmembrane region" description="Helical" evidence="1">
    <location>
        <begin position="12"/>
        <end position="34"/>
    </location>
</feature>
<keyword evidence="1" id="KW-1133">Transmembrane helix</keyword>
<organism evidence="2">
    <name type="scientific">Ceratina okinawana</name>
    <dbReference type="NCBI Taxonomy" id="236018"/>
    <lineage>
        <taxon>Eukaryota</taxon>
        <taxon>Metazoa</taxon>
        <taxon>Ecdysozoa</taxon>
        <taxon>Arthropoda</taxon>
        <taxon>Hexapoda</taxon>
        <taxon>Insecta</taxon>
        <taxon>Pterygota</taxon>
        <taxon>Neoptera</taxon>
        <taxon>Endopterygota</taxon>
        <taxon>Hymenoptera</taxon>
        <taxon>Apocrita</taxon>
        <taxon>Aculeata</taxon>
        <taxon>Apoidea</taxon>
        <taxon>Anthophila</taxon>
        <taxon>Apidae</taxon>
        <taxon>Ceratina</taxon>
        <taxon>Ceratinidia</taxon>
    </lineage>
</organism>
<proteinExistence type="predicted"/>
<dbReference type="EMBL" id="MW281319">
    <property type="protein sequence ID" value="QQX27989.1"/>
    <property type="molecule type" value="Genomic_DNA"/>
</dbReference>